<protein>
    <submittedName>
        <fullName evidence="4">Zinc ribbon domain-containing protein</fullName>
    </submittedName>
</protein>
<keyword evidence="2" id="KW-1133">Transmembrane helix</keyword>
<dbReference type="InterPro" id="IPR026870">
    <property type="entry name" value="Zinc_ribbon_dom"/>
</dbReference>
<feature type="domain" description="Zinc-ribbon" evidence="3">
    <location>
        <begin position="3"/>
        <end position="24"/>
    </location>
</feature>
<organism evidence="4 5">
    <name type="scientific">Prevotella aurantiaca</name>
    <dbReference type="NCBI Taxonomy" id="596085"/>
    <lineage>
        <taxon>Bacteria</taxon>
        <taxon>Pseudomonadati</taxon>
        <taxon>Bacteroidota</taxon>
        <taxon>Bacteroidia</taxon>
        <taxon>Bacteroidales</taxon>
        <taxon>Prevotellaceae</taxon>
        <taxon>Prevotella</taxon>
    </lineage>
</organism>
<proteinExistence type="predicted"/>
<keyword evidence="2" id="KW-0812">Transmembrane</keyword>
<feature type="transmembrane region" description="Helical" evidence="2">
    <location>
        <begin position="37"/>
        <end position="57"/>
    </location>
</feature>
<reference evidence="4" key="1">
    <citation type="submission" date="2020-04" db="EMBL/GenBank/DDBJ databases">
        <title>Deep metagenomics examines the oral microbiome during advanced dental caries in children, revealing novel taxa and co-occurrences with host molecules.</title>
        <authorList>
            <person name="Baker J.L."/>
            <person name="Morton J.T."/>
            <person name="Dinis M."/>
            <person name="Alvarez R."/>
            <person name="Tran N.C."/>
            <person name="Knight R."/>
            <person name="Edlund A."/>
        </authorList>
    </citation>
    <scope>NUCLEOTIDE SEQUENCE</scope>
    <source>
        <strain evidence="4">JCVI_44_bin.5</strain>
    </source>
</reference>
<feature type="region of interest" description="Disordered" evidence="1">
    <location>
        <begin position="95"/>
        <end position="168"/>
    </location>
</feature>
<evidence type="ECO:0000313" key="4">
    <source>
        <dbReference type="EMBL" id="MBF1384956.1"/>
    </source>
</evidence>
<gene>
    <name evidence="4" type="ORF">HXN26_08950</name>
</gene>
<feature type="compositionally biased region" description="Polar residues" evidence="1">
    <location>
        <begin position="137"/>
        <end position="155"/>
    </location>
</feature>
<evidence type="ECO:0000256" key="2">
    <source>
        <dbReference type="SAM" id="Phobius"/>
    </source>
</evidence>
<evidence type="ECO:0000259" key="3">
    <source>
        <dbReference type="Pfam" id="PF13240"/>
    </source>
</evidence>
<feature type="compositionally biased region" description="Basic and acidic residues" evidence="1">
    <location>
        <begin position="95"/>
        <end position="106"/>
    </location>
</feature>
<dbReference type="Proteomes" id="UP000771736">
    <property type="component" value="Unassembled WGS sequence"/>
</dbReference>
<dbReference type="Pfam" id="PF13240">
    <property type="entry name" value="Zn_Ribbon_1"/>
    <property type="match status" value="1"/>
</dbReference>
<accession>A0A930N0B6</accession>
<sequence>MRCKNCNTEVNKNEQQCPNCGAPLHNKNNKPTIGRGLVIFIIIGTIMLVGYGFFYYFNHKNDPKYTLTSIEPDSNLAEKNAIKLDTIAQDALSKDSLAEEEAKQAEKVLNSIRGKRSKRSSSSEKKKSSEETVPVTVPSNPDGSNVAPSITSIAPTVSKPRVEKIEVR</sequence>
<keyword evidence="2" id="KW-0472">Membrane</keyword>
<name>A0A930N0B6_9BACT</name>
<dbReference type="RefSeq" id="WP_273160785.1">
    <property type="nucleotide sequence ID" value="NZ_JABZSJ010000055.1"/>
</dbReference>
<dbReference type="AlphaFoldDB" id="A0A930N0B6"/>
<feature type="compositionally biased region" description="Basic and acidic residues" evidence="1">
    <location>
        <begin position="121"/>
        <end position="130"/>
    </location>
</feature>
<evidence type="ECO:0000313" key="5">
    <source>
        <dbReference type="Proteomes" id="UP000771736"/>
    </source>
</evidence>
<evidence type="ECO:0000256" key="1">
    <source>
        <dbReference type="SAM" id="MobiDB-lite"/>
    </source>
</evidence>
<dbReference type="EMBL" id="JABZSJ010000055">
    <property type="protein sequence ID" value="MBF1384956.1"/>
    <property type="molecule type" value="Genomic_DNA"/>
</dbReference>
<comment type="caution">
    <text evidence="4">The sequence shown here is derived from an EMBL/GenBank/DDBJ whole genome shotgun (WGS) entry which is preliminary data.</text>
</comment>